<organism evidence="2 3">
    <name type="scientific">Synaphobranchus kaupii</name>
    <name type="common">Kaup's arrowtooth eel</name>
    <dbReference type="NCBI Taxonomy" id="118154"/>
    <lineage>
        <taxon>Eukaryota</taxon>
        <taxon>Metazoa</taxon>
        <taxon>Chordata</taxon>
        <taxon>Craniata</taxon>
        <taxon>Vertebrata</taxon>
        <taxon>Euteleostomi</taxon>
        <taxon>Actinopterygii</taxon>
        <taxon>Neopterygii</taxon>
        <taxon>Teleostei</taxon>
        <taxon>Anguilliformes</taxon>
        <taxon>Synaphobranchidae</taxon>
        <taxon>Synaphobranchus</taxon>
    </lineage>
</organism>
<feature type="region of interest" description="Disordered" evidence="1">
    <location>
        <begin position="93"/>
        <end position="137"/>
    </location>
</feature>
<reference evidence="2" key="1">
    <citation type="journal article" date="2023" name="Science">
        <title>Genome structures resolve the early diversification of teleost fishes.</title>
        <authorList>
            <person name="Parey E."/>
            <person name="Louis A."/>
            <person name="Montfort J."/>
            <person name="Bouchez O."/>
            <person name="Roques C."/>
            <person name="Iampietro C."/>
            <person name="Lluch J."/>
            <person name="Castinel A."/>
            <person name="Donnadieu C."/>
            <person name="Desvignes T."/>
            <person name="Floi Bucao C."/>
            <person name="Jouanno E."/>
            <person name="Wen M."/>
            <person name="Mejri S."/>
            <person name="Dirks R."/>
            <person name="Jansen H."/>
            <person name="Henkel C."/>
            <person name="Chen W.J."/>
            <person name="Zahm M."/>
            <person name="Cabau C."/>
            <person name="Klopp C."/>
            <person name="Thompson A.W."/>
            <person name="Robinson-Rechavi M."/>
            <person name="Braasch I."/>
            <person name="Lecointre G."/>
            <person name="Bobe J."/>
            <person name="Postlethwait J.H."/>
            <person name="Berthelot C."/>
            <person name="Roest Crollius H."/>
            <person name="Guiguen Y."/>
        </authorList>
    </citation>
    <scope>NUCLEOTIDE SEQUENCE</scope>
    <source>
        <strain evidence="2">WJC10195</strain>
    </source>
</reference>
<sequence>MTVLRTPGLRSTAVSWIDGSAIIMADVSLSPGPRRVPGRLTLKRFNAERRGVKIHRLADLQIGLKLVVQSRGKSHVGRLRHRGPQHGALWLTEAKASPIRRPASPSVSLRSFDRPETSQDPGTMPMPTYQREAGIAA</sequence>
<name>A0A9Q1GAH9_SYNKA</name>
<dbReference type="Proteomes" id="UP001152622">
    <property type="component" value="Chromosome 1"/>
</dbReference>
<accession>A0A9Q1GAH9</accession>
<protein>
    <submittedName>
        <fullName evidence="2">Uncharacterized protein</fullName>
    </submittedName>
</protein>
<gene>
    <name evidence="2" type="ORF">SKAU_G00004450</name>
</gene>
<dbReference type="EMBL" id="JAINUF010000001">
    <property type="protein sequence ID" value="KAJ8379667.1"/>
    <property type="molecule type" value="Genomic_DNA"/>
</dbReference>
<evidence type="ECO:0000313" key="2">
    <source>
        <dbReference type="EMBL" id="KAJ8379667.1"/>
    </source>
</evidence>
<dbReference type="AlphaFoldDB" id="A0A9Q1GAH9"/>
<keyword evidence="3" id="KW-1185">Reference proteome</keyword>
<comment type="caution">
    <text evidence="2">The sequence shown here is derived from an EMBL/GenBank/DDBJ whole genome shotgun (WGS) entry which is preliminary data.</text>
</comment>
<evidence type="ECO:0000256" key="1">
    <source>
        <dbReference type="SAM" id="MobiDB-lite"/>
    </source>
</evidence>
<evidence type="ECO:0000313" key="3">
    <source>
        <dbReference type="Proteomes" id="UP001152622"/>
    </source>
</evidence>
<proteinExistence type="predicted"/>